<dbReference type="AlphaFoldDB" id="A0A3R7C6K0"/>
<sequence length="198" mass="22003">MDGNGMVALRLQLKPSQQNRQKLALVAVSASLVGIDHHYVHLAFLNYTISLSFKNINDDSWITVLANELRRNVIFAVHAQLKHVCIISDISDIINPALMMSPRLVMKRLQSNCQARRTDQQSISAPELPIFHNIADPSSLLVDSGLDCHISVLTHIKEVPSFTVETVSASPTPVSRVKYFTTEVEGKTPISCILIDNY</sequence>
<keyword evidence="2" id="KW-1185">Reference proteome</keyword>
<accession>A0A3R7C6K0</accession>
<dbReference type="InParanoid" id="A0A3R7C6K0"/>
<reference evidence="1 2" key="2">
    <citation type="journal article" date="2021" name="Genomics">
        <title>High-quality reference genome for Clonorchis sinensis.</title>
        <authorList>
            <person name="Young N.D."/>
            <person name="Stroehlein A.J."/>
            <person name="Kinkar L."/>
            <person name="Wang T."/>
            <person name="Sohn W.M."/>
            <person name="Chang B.C.H."/>
            <person name="Kaur P."/>
            <person name="Weisz D."/>
            <person name="Dudchenko O."/>
            <person name="Aiden E.L."/>
            <person name="Korhonen P.K."/>
            <person name="Gasser R.B."/>
        </authorList>
    </citation>
    <scope>NUCLEOTIDE SEQUENCE [LARGE SCALE GENOMIC DNA]</scope>
    <source>
        <strain evidence="1">Cs-k2</strain>
    </source>
</reference>
<proteinExistence type="predicted"/>
<dbReference type="EMBL" id="NIRI02000042">
    <property type="protein sequence ID" value="KAG5449449.1"/>
    <property type="molecule type" value="Genomic_DNA"/>
</dbReference>
<reference evidence="1 2" key="1">
    <citation type="journal article" date="2018" name="Biotechnol. Adv.">
        <title>Improved genomic resources and new bioinformatic workflow for the carcinogenic parasite Clonorchis sinensis: Biotechnological implications.</title>
        <authorList>
            <person name="Wang D."/>
            <person name="Korhonen P.K."/>
            <person name="Gasser R.B."/>
            <person name="Young N.D."/>
        </authorList>
    </citation>
    <scope>NUCLEOTIDE SEQUENCE [LARGE SCALE GENOMIC DNA]</scope>
    <source>
        <strain evidence="1">Cs-k2</strain>
    </source>
</reference>
<evidence type="ECO:0000313" key="2">
    <source>
        <dbReference type="Proteomes" id="UP000286415"/>
    </source>
</evidence>
<gene>
    <name evidence="1" type="ORF">CSKR_105527</name>
</gene>
<name>A0A3R7C6K0_CLOSI</name>
<comment type="caution">
    <text evidence="1">The sequence shown here is derived from an EMBL/GenBank/DDBJ whole genome shotgun (WGS) entry which is preliminary data.</text>
</comment>
<dbReference type="Proteomes" id="UP000286415">
    <property type="component" value="Unassembled WGS sequence"/>
</dbReference>
<evidence type="ECO:0000313" key="1">
    <source>
        <dbReference type="EMBL" id="KAG5449449.1"/>
    </source>
</evidence>
<protein>
    <submittedName>
        <fullName evidence="1">Uncharacterized protein</fullName>
    </submittedName>
</protein>
<organism evidence="1 2">
    <name type="scientific">Clonorchis sinensis</name>
    <name type="common">Chinese liver fluke</name>
    <dbReference type="NCBI Taxonomy" id="79923"/>
    <lineage>
        <taxon>Eukaryota</taxon>
        <taxon>Metazoa</taxon>
        <taxon>Spiralia</taxon>
        <taxon>Lophotrochozoa</taxon>
        <taxon>Platyhelminthes</taxon>
        <taxon>Trematoda</taxon>
        <taxon>Digenea</taxon>
        <taxon>Opisthorchiida</taxon>
        <taxon>Opisthorchiata</taxon>
        <taxon>Opisthorchiidae</taxon>
        <taxon>Clonorchis</taxon>
    </lineage>
</organism>